<dbReference type="Pfam" id="PF13460">
    <property type="entry name" value="NAD_binding_10"/>
    <property type="match status" value="1"/>
</dbReference>
<evidence type="ECO:0000259" key="1">
    <source>
        <dbReference type="Pfam" id="PF13460"/>
    </source>
</evidence>
<evidence type="ECO:0000313" key="3">
    <source>
        <dbReference type="Proteomes" id="UP000653797"/>
    </source>
</evidence>
<accession>A0A927B6M8</accession>
<dbReference type="PANTHER" id="PTHR12126:SF11">
    <property type="entry name" value="NADH DEHYDROGENASE [UBIQUINONE] 1 ALPHA SUBCOMPLEX SUBUNIT 9, MITOCHONDRIAL"/>
    <property type="match status" value="1"/>
</dbReference>
<evidence type="ECO:0000313" key="2">
    <source>
        <dbReference type="EMBL" id="MBD2756665.1"/>
    </source>
</evidence>
<dbReference type="InterPro" id="IPR016040">
    <property type="entry name" value="NAD(P)-bd_dom"/>
</dbReference>
<dbReference type="Proteomes" id="UP000653797">
    <property type="component" value="Unassembled WGS sequence"/>
</dbReference>
<dbReference type="InterPro" id="IPR051207">
    <property type="entry name" value="ComplexI_NDUFA9_subunit"/>
</dbReference>
<keyword evidence="3" id="KW-1185">Reference proteome</keyword>
<protein>
    <submittedName>
        <fullName evidence="2">NAD(P)H-binding protein</fullName>
    </submittedName>
</protein>
<sequence>MKKVLVIGASGFVGSHLTKALLTTEYTVRCLTRDPSRMPHMASDQCEIVRGDVADPASLKLALHGMDAVYISMHTIAPQQAGTEKQNFVEIEKRGLHNVVEACLENGVHRLIHITSLGSSPNESSEWVRGRWESEQSLLKSGLNVTILRPGQIVGAAGMGFKTMLSQAKGSLAILIGNGQQKTRSIAINDLVYYLVGILNDPRSFGQIYDVGGDDVWTADQMIDLIADVLKKKHPMKIHLSTSVLAGAAPLVERFMHMQKGSFNGFLSSLKTDMVGNPLPIRALLPQHPLSYREAVEQVLRSTQNHS</sequence>
<dbReference type="PANTHER" id="PTHR12126">
    <property type="entry name" value="NADH-UBIQUINONE OXIDOREDUCTASE 39 KDA SUBUNIT-RELATED"/>
    <property type="match status" value="1"/>
</dbReference>
<gene>
    <name evidence="2" type="ORF">IC230_27535</name>
</gene>
<dbReference type="AlphaFoldDB" id="A0A927B6M8"/>
<reference evidence="2" key="1">
    <citation type="submission" date="2020-09" db="EMBL/GenBank/DDBJ databases">
        <authorList>
            <person name="Kim M.K."/>
        </authorList>
    </citation>
    <scope>NUCLEOTIDE SEQUENCE</scope>
    <source>
        <strain evidence="2">BT704</strain>
    </source>
</reference>
<proteinExistence type="predicted"/>
<feature type="domain" description="NAD(P)-binding" evidence="1">
    <location>
        <begin position="8"/>
        <end position="164"/>
    </location>
</feature>
<comment type="caution">
    <text evidence="2">The sequence shown here is derived from an EMBL/GenBank/DDBJ whole genome shotgun (WGS) entry which is preliminary data.</text>
</comment>
<dbReference type="RefSeq" id="WP_191042282.1">
    <property type="nucleotide sequence ID" value="NZ_JACXAA010000013.1"/>
</dbReference>
<dbReference type="SUPFAM" id="SSF51735">
    <property type="entry name" value="NAD(P)-binding Rossmann-fold domains"/>
    <property type="match status" value="1"/>
</dbReference>
<dbReference type="Gene3D" id="3.40.50.720">
    <property type="entry name" value="NAD(P)-binding Rossmann-like Domain"/>
    <property type="match status" value="1"/>
</dbReference>
<organism evidence="2 3">
    <name type="scientific">Spirosoma validum</name>
    <dbReference type="NCBI Taxonomy" id="2771355"/>
    <lineage>
        <taxon>Bacteria</taxon>
        <taxon>Pseudomonadati</taxon>
        <taxon>Bacteroidota</taxon>
        <taxon>Cytophagia</taxon>
        <taxon>Cytophagales</taxon>
        <taxon>Cytophagaceae</taxon>
        <taxon>Spirosoma</taxon>
    </lineage>
</organism>
<name>A0A927B6M8_9BACT</name>
<dbReference type="GO" id="GO:0044877">
    <property type="term" value="F:protein-containing complex binding"/>
    <property type="evidence" value="ECO:0007669"/>
    <property type="project" value="TreeGrafter"/>
</dbReference>
<dbReference type="InterPro" id="IPR036291">
    <property type="entry name" value="NAD(P)-bd_dom_sf"/>
</dbReference>
<dbReference type="EMBL" id="JACXAA010000013">
    <property type="protein sequence ID" value="MBD2756665.1"/>
    <property type="molecule type" value="Genomic_DNA"/>
</dbReference>